<dbReference type="AlphaFoldDB" id="A0A3N4LC60"/>
<dbReference type="InParanoid" id="A0A3N4LC60"/>
<dbReference type="OrthoDB" id="5479914at2759"/>
<feature type="region of interest" description="Disordered" evidence="1">
    <location>
        <begin position="144"/>
        <end position="164"/>
    </location>
</feature>
<proteinExistence type="predicted"/>
<keyword evidence="3" id="KW-1185">Reference proteome</keyword>
<feature type="region of interest" description="Disordered" evidence="1">
    <location>
        <begin position="1"/>
        <end position="63"/>
    </location>
</feature>
<dbReference type="Proteomes" id="UP000267821">
    <property type="component" value="Unassembled WGS sequence"/>
</dbReference>
<dbReference type="EMBL" id="ML121659">
    <property type="protein sequence ID" value="RPB18231.1"/>
    <property type="molecule type" value="Genomic_DNA"/>
</dbReference>
<organism evidence="2 3">
    <name type="scientific">Terfezia boudieri ATCC MYA-4762</name>
    <dbReference type="NCBI Taxonomy" id="1051890"/>
    <lineage>
        <taxon>Eukaryota</taxon>
        <taxon>Fungi</taxon>
        <taxon>Dikarya</taxon>
        <taxon>Ascomycota</taxon>
        <taxon>Pezizomycotina</taxon>
        <taxon>Pezizomycetes</taxon>
        <taxon>Pezizales</taxon>
        <taxon>Pezizaceae</taxon>
        <taxon>Terfezia</taxon>
    </lineage>
</organism>
<evidence type="ECO:0000313" key="3">
    <source>
        <dbReference type="Proteomes" id="UP000267821"/>
    </source>
</evidence>
<reference evidence="2 3" key="1">
    <citation type="journal article" date="2018" name="Nat. Ecol. Evol.">
        <title>Pezizomycetes genomes reveal the molecular basis of ectomycorrhizal truffle lifestyle.</title>
        <authorList>
            <person name="Murat C."/>
            <person name="Payen T."/>
            <person name="Noel B."/>
            <person name="Kuo A."/>
            <person name="Morin E."/>
            <person name="Chen J."/>
            <person name="Kohler A."/>
            <person name="Krizsan K."/>
            <person name="Balestrini R."/>
            <person name="Da Silva C."/>
            <person name="Montanini B."/>
            <person name="Hainaut M."/>
            <person name="Levati E."/>
            <person name="Barry K.W."/>
            <person name="Belfiori B."/>
            <person name="Cichocki N."/>
            <person name="Clum A."/>
            <person name="Dockter R.B."/>
            <person name="Fauchery L."/>
            <person name="Guy J."/>
            <person name="Iotti M."/>
            <person name="Le Tacon F."/>
            <person name="Lindquist E.A."/>
            <person name="Lipzen A."/>
            <person name="Malagnac F."/>
            <person name="Mello A."/>
            <person name="Molinier V."/>
            <person name="Miyauchi S."/>
            <person name="Poulain J."/>
            <person name="Riccioni C."/>
            <person name="Rubini A."/>
            <person name="Sitrit Y."/>
            <person name="Splivallo R."/>
            <person name="Traeger S."/>
            <person name="Wang M."/>
            <person name="Zifcakova L."/>
            <person name="Wipf D."/>
            <person name="Zambonelli A."/>
            <person name="Paolocci F."/>
            <person name="Nowrousian M."/>
            <person name="Ottonello S."/>
            <person name="Baldrian P."/>
            <person name="Spatafora J.W."/>
            <person name="Henrissat B."/>
            <person name="Nagy L.G."/>
            <person name="Aury J.M."/>
            <person name="Wincker P."/>
            <person name="Grigoriev I.V."/>
            <person name="Bonfante P."/>
            <person name="Martin F.M."/>
        </authorList>
    </citation>
    <scope>NUCLEOTIDE SEQUENCE [LARGE SCALE GENOMIC DNA]</scope>
    <source>
        <strain evidence="2 3">ATCC MYA-4762</strain>
    </source>
</reference>
<feature type="compositionally biased region" description="Basic and acidic residues" evidence="1">
    <location>
        <begin position="154"/>
        <end position="164"/>
    </location>
</feature>
<evidence type="ECO:0000313" key="2">
    <source>
        <dbReference type="EMBL" id="RPB18231.1"/>
    </source>
</evidence>
<sequence>MVGPVQKKKAPSKRNTKSENPKPDKRKRRKTFPTTAAVPDPVTSDLAASGAAEPGPAPVTPVNPYEKYTDFPWGSKEFDPDIEFSGGRKVWGTSTNPHTSKIRESQKRLLGPLLAFERAKDWKRQKVNRALKVGMAESEHATVTGVPIGTKRNKLSDVQRGKFE</sequence>
<feature type="compositionally biased region" description="Basic residues" evidence="1">
    <location>
        <begin position="1"/>
        <end position="15"/>
    </location>
</feature>
<evidence type="ECO:0000256" key="1">
    <source>
        <dbReference type="SAM" id="MobiDB-lite"/>
    </source>
</evidence>
<name>A0A3N4LC60_9PEZI</name>
<gene>
    <name evidence="2" type="ORF">L211DRAFT_854327</name>
</gene>
<protein>
    <submittedName>
        <fullName evidence="2">Uncharacterized protein</fullName>
    </submittedName>
</protein>
<accession>A0A3N4LC60</accession>